<protein>
    <recommendedName>
        <fullName evidence="4">Host-nuclease inhibitor protein Gam</fullName>
    </recommendedName>
</protein>
<gene>
    <name evidence="2" type="ORF">C3I27_03670</name>
</gene>
<accession>A0AAX1Z4F2</accession>
<dbReference type="AlphaFoldDB" id="A0AAX1Z4F2"/>
<evidence type="ECO:0000313" key="2">
    <source>
        <dbReference type="EMBL" id="RTI48526.1"/>
    </source>
</evidence>
<evidence type="ECO:0008006" key="4">
    <source>
        <dbReference type="Google" id="ProtNLM"/>
    </source>
</evidence>
<evidence type="ECO:0000313" key="3">
    <source>
        <dbReference type="Proteomes" id="UP000287197"/>
    </source>
</evidence>
<dbReference type="GO" id="GO:0003690">
    <property type="term" value="F:double-stranded DNA binding"/>
    <property type="evidence" value="ECO:0007669"/>
    <property type="project" value="InterPro"/>
</dbReference>
<evidence type="ECO:0000256" key="1">
    <source>
        <dbReference type="SAM" id="Coils"/>
    </source>
</evidence>
<reference evidence="2" key="1">
    <citation type="submission" date="2018-01" db="EMBL/GenBank/DDBJ databases">
        <authorList>
            <person name="Kovanen S."/>
            <person name="Nieminen T."/>
            <person name="Pohja-Mykra M."/>
            <person name="Raunio-Saarnisto M."/>
            <person name="Sauvala M."/>
            <person name="Fredriksson-Ahomaa M."/>
            <person name="Hanninen M.-L."/>
            <person name="Kivisto R."/>
        </authorList>
    </citation>
    <scope>NUCLEOTIDE SEQUENCE</scope>
    <source>
        <strain evidence="2">SO-26</strain>
    </source>
</reference>
<feature type="coiled-coil region" evidence="1">
    <location>
        <begin position="21"/>
        <end position="48"/>
    </location>
</feature>
<keyword evidence="1" id="KW-0175">Coiled coil</keyword>
<dbReference type="EMBL" id="PQZD01000003">
    <property type="protein sequence ID" value="RTI48526.1"/>
    <property type="molecule type" value="Genomic_DNA"/>
</dbReference>
<comment type="caution">
    <text evidence="2">The sequence shown here is derived from an EMBL/GenBank/DDBJ whole genome shotgun (WGS) entry which is preliminary data.</text>
</comment>
<dbReference type="SUPFAM" id="SSF161266">
    <property type="entry name" value="Gam-like"/>
    <property type="match status" value="1"/>
</dbReference>
<dbReference type="GO" id="GO:0042262">
    <property type="term" value="P:DNA protection"/>
    <property type="evidence" value="ECO:0007669"/>
    <property type="project" value="InterPro"/>
</dbReference>
<name>A0AAX1Z4F2_CAMJU</name>
<proteinExistence type="predicted"/>
<reference evidence="2" key="2">
    <citation type="journal article" date="2019" name="Appl. Environ. Microbiol.">
        <title>Population genetics and characterization of Campylobacter jejuni isolates in western jackdaws and game birds in Finland.</title>
        <authorList>
            <person name="Kovanen S."/>
            <person name="Rossi M."/>
            <person name="Pohja-Mykra M."/>
            <person name="Nieminen T."/>
            <person name="Raunio-Saarnisto M."/>
            <person name="Sauvala M."/>
            <person name="Fredriksson-Ahomaa M."/>
            <person name="Hanninen M.L."/>
            <person name="Kivisto R."/>
        </authorList>
    </citation>
    <scope>NUCLEOTIDE SEQUENCE</scope>
    <source>
        <strain evidence="2">SO-26</strain>
    </source>
</reference>
<organism evidence="2 3">
    <name type="scientific">Campylobacter jejuni</name>
    <dbReference type="NCBI Taxonomy" id="197"/>
    <lineage>
        <taxon>Bacteria</taxon>
        <taxon>Pseudomonadati</taxon>
        <taxon>Campylobacterota</taxon>
        <taxon>Epsilonproteobacteria</taxon>
        <taxon>Campylobacterales</taxon>
        <taxon>Campylobacteraceae</taxon>
        <taxon>Campylobacter</taxon>
    </lineage>
</organism>
<dbReference type="Proteomes" id="UP000287197">
    <property type="component" value="Unassembled WGS sequence"/>
</dbReference>
<sequence>MNLQEELTTLSMLEVQKQALTIEAESRIAELKLQIEELAEQIKAKESEVLKYVEGHTNEVFKDKSRVELYGYRISKTNSKSLPLPSGAEEIDEIVKLINDNRAKNPKLTQCYNMRPVLSREAISELSDESLSLIGLSRVIKTSYKLTKL</sequence>
<dbReference type="RefSeq" id="WP_126262836.1">
    <property type="nucleotide sequence ID" value="NZ_PQZD01000003.1"/>
</dbReference>